<evidence type="ECO:0000313" key="4">
    <source>
        <dbReference type="Proteomes" id="UP001197974"/>
    </source>
</evidence>
<feature type="signal peptide" evidence="2">
    <location>
        <begin position="1"/>
        <end position="27"/>
    </location>
</feature>
<gene>
    <name evidence="3" type="ORF">LC087_03735</name>
</gene>
<dbReference type="Proteomes" id="UP001197974">
    <property type="component" value="Chromosome"/>
</dbReference>
<evidence type="ECO:0000256" key="2">
    <source>
        <dbReference type="SAM" id="SignalP"/>
    </source>
</evidence>
<feature type="chain" id="PRO_5046920377" description="Lipoprotein" evidence="2">
    <location>
        <begin position="28"/>
        <end position="56"/>
    </location>
</feature>
<organism evidence="3 4">
    <name type="scientific">Bacillus carboniphilus</name>
    <dbReference type="NCBI Taxonomy" id="86663"/>
    <lineage>
        <taxon>Bacteria</taxon>
        <taxon>Bacillati</taxon>
        <taxon>Bacillota</taxon>
        <taxon>Bacilli</taxon>
        <taxon>Bacillales</taxon>
        <taxon>Bacillaceae</taxon>
        <taxon>Bacillus</taxon>
    </lineage>
</organism>
<feature type="compositionally biased region" description="Acidic residues" evidence="1">
    <location>
        <begin position="30"/>
        <end position="56"/>
    </location>
</feature>
<name>A0ABY9JV75_9BACI</name>
<protein>
    <recommendedName>
        <fullName evidence="5">Lipoprotein</fullName>
    </recommendedName>
</protein>
<accession>A0ABY9JV75</accession>
<keyword evidence="4" id="KW-1185">Reference proteome</keyword>
<sequence>MKMKNKKLLLKLGASFLAIFLVTGCGNDTDTNDDQETGTEESEETDEETEEEEEEE</sequence>
<keyword evidence="2" id="KW-0732">Signal</keyword>
<dbReference type="PROSITE" id="PS51257">
    <property type="entry name" value="PROKAR_LIPOPROTEIN"/>
    <property type="match status" value="1"/>
</dbReference>
<dbReference type="EMBL" id="CP129013">
    <property type="protein sequence ID" value="WLR43311.1"/>
    <property type="molecule type" value="Genomic_DNA"/>
</dbReference>
<evidence type="ECO:0000313" key="3">
    <source>
        <dbReference type="EMBL" id="WLR43311.1"/>
    </source>
</evidence>
<reference evidence="3 4" key="1">
    <citation type="submission" date="2023-06" db="EMBL/GenBank/DDBJ databases">
        <title>Five Gram-positive bacteria isolated from mangrove sediments in Shenzhen, Guangdong, China.</title>
        <authorList>
            <person name="Yu S."/>
            <person name="Zheng W."/>
            <person name="Huang Y."/>
        </authorList>
    </citation>
    <scope>NUCLEOTIDE SEQUENCE [LARGE SCALE GENOMIC DNA]</scope>
    <source>
        <strain evidence="3 4">SaN35-3</strain>
    </source>
</reference>
<dbReference type="RefSeq" id="WP_226539663.1">
    <property type="nucleotide sequence ID" value="NZ_CP129013.1"/>
</dbReference>
<proteinExistence type="predicted"/>
<evidence type="ECO:0000256" key="1">
    <source>
        <dbReference type="SAM" id="MobiDB-lite"/>
    </source>
</evidence>
<feature type="region of interest" description="Disordered" evidence="1">
    <location>
        <begin position="24"/>
        <end position="56"/>
    </location>
</feature>
<evidence type="ECO:0008006" key="5">
    <source>
        <dbReference type="Google" id="ProtNLM"/>
    </source>
</evidence>